<name>Q97K04_CLOAB</name>
<dbReference type="AlphaFoldDB" id="Q97K04"/>
<evidence type="ECO:0000313" key="2">
    <source>
        <dbReference type="Proteomes" id="UP000000814"/>
    </source>
</evidence>
<dbReference type="PATRIC" id="fig|272562.8.peg.1325"/>
<dbReference type="RefSeq" id="WP_010964432.1">
    <property type="nucleotide sequence ID" value="NC_003030.1"/>
</dbReference>
<dbReference type="PIR" id="H97037">
    <property type="entry name" value="H97037"/>
</dbReference>
<dbReference type="Proteomes" id="UP000000814">
    <property type="component" value="Chromosome"/>
</dbReference>
<dbReference type="KEGG" id="cac:CA_C1117"/>
<protein>
    <submittedName>
        <fullName evidence="1">Uncharacterized protein</fullName>
    </submittedName>
</protein>
<reference evidence="1 2" key="1">
    <citation type="journal article" date="2001" name="J. Bacteriol.">
        <title>Genome sequence and comparative analysis of the solvent-producing bacterium Clostridium acetobutylicum.</title>
        <authorList>
            <person name="Nolling J."/>
            <person name="Breton G."/>
            <person name="Omelchenko M.V."/>
            <person name="Makarova K.S."/>
            <person name="Zeng Q."/>
            <person name="Gibson R."/>
            <person name="Lee H.M."/>
            <person name="Dubois J."/>
            <person name="Qiu D."/>
            <person name="Hitti J."/>
            <person name="Wolf Y.I."/>
            <person name="Tatusov R.L."/>
            <person name="Sabathe F."/>
            <person name="Doucette-Stamm L."/>
            <person name="Soucaille P."/>
            <person name="Daly M.J."/>
            <person name="Bennett G.N."/>
            <person name="Koonin E.V."/>
            <person name="Smith D.R."/>
        </authorList>
    </citation>
    <scope>NUCLEOTIDE SEQUENCE [LARGE SCALE GENOMIC DNA]</scope>
    <source>
        <strain evidence="2">ATCC 824 / DSM 792 / JCM 1419 / LMG 5710 / VKM B-1787</strain>
    </source>
</reference>
<evidence type="ECO:0000313" key="1">
    <source>
        <dbReference type="EMBL" id="AAK79091.1"/>
    </source>
</evidence>
<accession>Q97K04</accession>
<keyword evidence="2" id="KW-1185">Reference proteome</keyword>
<dbReference type="HOGENOM" id="CLU_1183339_0_0_9"/>
<sequence>MIVECADAPIKQTDKEFCYDINANFDGLLNNRTYKVVFKAETQNPINGEGMKLEGSGTFFTQYEEMKLNQKPKVTQLDEKGGVKIDFSSLVTNNGTLDGDYSFINNFIFYENEALSLPAKTTLTYKDSVIPSMGSINFTIKLDLQFDGLICSSIDLKYKFGYSSQNRKFYYTINDFTIYSEVIRITENPFLVILLSDHFIIKQYNIYNYLDNIKNFNLDDLQTFPLDFMVQENK</sequence>
<organism evidence="1 2">
    <name type="scientific">Clostridium acetobutylicum (strain ATCC 824 / DSM 792 / JCM 1419 / IAM 19013 / LMG 5710 / NBRC 13948 / NRRL B-527 / VKM B-1787 / 2291 / W)</name>
    <dbReference type="NCBI Taxonomy" id="272562"/>
    <lineage>
        <taxon>Bacteria</taxon>
        <taxon>Bacillati</taxon>
        <taxon>Bacillota</taxon>
        <taxon>Clostridia</taxon>
        <taxon>Eubacteriales</taxon>
        <taxon>Clostridiaceae</taxon>
        <taxon>Clostridium</taxon>
    </lineage>
</organism>
<dbReference type="STRING" id="272562.CA_C1117"/>
<gene>
    <name evidence="1" type="ordered locus">CA_C1117</name>
</gene>
<dbReference type="GeneID" id="44997628"/>
<proteinExistence type="predicted"/>
<dbReference type="EMBL" id="AE001437">
    <property type="protein sequence ID" value="AAK79091.1"/>
    <property type="molecule type" value="Genomic_DNA"/>
</dbReference>